<organism evidence="5 6">
    <name type="scientific">Mytilus edulis</name>
    <name type="common">Blue mussel</name>
    <dbReference type="NCBI Taxonomy" id="6550"/>
    <lineage>
        <taxon>Eukaryota</taxon>
        <taxon>Metazoa</taxon>
        <taxon>Spiralia</taxon>
        <taxon>Lophotrochozoa</taxon>
        <taxon>Mollusca</taxon>
        <taxon>Bivalvia</taxon>
        <taxon>Autobranchia</taxon>
        <taxon>Pteriomorphia</taxon>
        <taxon>Mytilida</taxon>
        <taxon>Mytiloidea</taxon>
        <taxon>Mytilidae</taxon>
        <taxon>Mytilinae</taxon>
        <taxon>Mytilus</taxon>
    </lineage>
</organism>
<dbReference type="InterPro" id="IPR036179">
    <property type="entry name" value="Ig-like_dom_sf"/>
</dbReference>
<gene>
    <name evidence="5" type="ORF">MEDL_38861</name>
</gene>
<evidence type="ECO:0000313" key="5">
    <source>
        <dbReference type="EMBL" id="CAG2225743.1"/>
    </source>
</evidence>
<dbReference type="FunFam" id="2.60.40.10:FF:000032">
    <property type="entry name" value="palladin isoform X1"/>
    <property type="match status" value="1"/>
</dbReference>
<dbReference type="CDD" id="cd00096">
    <property type="entry name" value="Ig"/>
    <property type="match status" value="1"/>
</dbReference>
<reference evidence="5" key="1">
    <citation type="submission" date="2021-03" db="EMBL/GenBank/DDBJ databases">
        <authorList>
            <person name="Bekaert M."/>
        </authorList>
    </citation>
    <scope>NUCLEOTIDE SEQUENCE</scope>
</reference>
<dbReference type="GO" id="GO:0005886">
    <property type="term" value="C:plasma membrane"/>
    <property type="evidence" value="ECO:0007669"/>
    <property type="project" value="TreeGrafter"/>
</dbReference>
<evidence type="ECO:0000256" key="3">
    <source>
        <dbReference type="ARBA" id="ARBA00023319"/>
    </source>
</evidence>
<dbReference type="AlphaFoldDB" id="A0A8S3SXE8"/>
<keyword evidence="2" id="KW-1015">Disulfide bond</keyword>
<evidence type="ECO:0000259" key="4">
    <source>
        <dbReference type="PROSITE" id="PS50835"/>
    </source>
</evidence>
<dbReference type="InterPro" id="IPR003599">
    <property type="entry name" value="Ig_sub"/>
</dbReference>
<name>A0A8S3SXE8_MYTED</name>
<keyword evidence="6" id="KW-1185">Reference proteome</keyword>
<dbReference type="PANTHER" id="PTHR45080">
    <property type="entry name" value="CONTACTIN 5"/>
    <property type="match status" value="1"/>
</dbReference>
<evidence type="ECO:0000256" key="1">
    <source>
        <dbReference type="ARBA" id="ARBA00022729"/>
    </source>
</evidence>
<dbReference type="SUPFAM" id="SSF48726">
    <property type="entry name" value="Immunoglobulin"/>
    <property type="match status" value="1"/>
</dbReference>
<keyword evidence="1" id="KW-0732">Signal</keyword>
<dbReference type="InterPro" id="IPR013783">
    <property type="entry name" value="Ig-like_fold"/>
</dbReference>
<proteinExistence type="predicted"/>
<sequence length="283" mass="32608">MYNGLSGTEGFQTRSSHRDNTRWSKCITVYLALKVFKLEAVIETTPDGVDYDIHENRRIVKRSDSLVEQLIKVQSQILLEYCRNSTHICPDNESRDCKCSEAPLIQNSANHMYATNKTNLLIPCHVTGYPLPYVTWTVNGSRISNNDRFLVREDGLLIQRVTYTDHGSYTCTARNIVGINRKTAISQVSETMAPLSDEEENYVRLALLLKGVTPRAVRTYFDREFPPTYLPSTLNTNYNTLWDLKLKRIINQAQWNLLIPRNGTSLCYGIHFNQDFINMRFKI</sequence>
<keyword evidence="3" id="KW-0393">Immunoglobulin domain</keyword>
<protein>
    <submittedName>
        <fullName evidence="5">HMCN</fullName>
    </submittedName>
</protein>
<dbReference type="Proteomes" id="UP000683360">
    <property type="component" value="Unassembled WGS sequence"/>
</dbReference>
<feature type="domain" description="Ig-like" evidence="4">
    <location>
        <begin position="103"/>
        <end position="189"/>
    </location>
</feature>
<dbReference type="OrthoDB" id="428111at2759"/>
<dbReference type="PROSITE" id="PS50835">
    <property type="entry name" value="IG_LIKE"/>
    <property type="match status" value="1"/>
</dbReference>
<dbReference type="Pfam" id="PF07679">
    <property type="entry name" value="I-set"/>
    <property type="match status" value="1"/>
</dbReference>
<dbReference type="InterPro" id="IPR050958">
    <property type="entry name" value="Cell_Adh-Cytoskel_Orgn"/>
</dbReference>
<dbReference type="PANTHER" id="PTHR45080:SF8">
    <property type="entry name" value="IG-LIKE DOMAIN-CONTAINING PROTEIN"/>
    <property type="match status" value="1"/>
</dbReference>
<dbReference type="InterPro" id="IPR013098">
    <property type="entry name" value="Ig_I-set"/>
</dbReference>
<dbReference type="Gene3D" id="2.60.40.10">
    <property type="entry name" value="Immunoglobulins"/>
    <property type="match status" value="1"/>
</dbReference>
<dbReference type="InterPro" id="IPR003598">
    <property type="entry name" value="Ig_sub2"/>
</dbReference>
<evidence type="ECO:0000256" key="2">
    <source>
        <dbReference type="ARBA" id="ARBA00023157"/>
    </source>
</evidence>
<dbReference type="EMBL" id="CAJPWZ010001857">
    <property type="protein sequence ID" value="CAG2225743.1"/>
    <property type="molecule type" value="Genomic_DNA"/>
</dbReference>
<accession>A0A8S3SXE8</accession>
<dbReference type="SMART" id="SM00409">
    <property type="entry name" value="IG"/>
    <property type="match status" value="1"/>
</dbReference>
<dbReference type="GO" id="GO:0007156">
    <property type="term" value="P:homophilic cell adhesion via plasma membrane adhesion molecules"/>
    <property type="evidence" value="ECO:0007669"/>
    <property type="project" value="TreeGrafter"/>
</dbReference>
<dbReference type="InterPro" id="IPR007110">
    <property type="entry name" value="Ig-like_dom"/>
</dbReference>
<evidence type="ECO:0000313" key="6">
    <source>
        <dbReference type="Proteomes" id="UP000683360"/>
    </source>
</evidence>
<dbReference type="SMART" id="SM00408">
    <property type="entry name" value="IGc2"/>
    <property type="match status" value="1"/>
</dbReference>
<comment type="caution">
    <text evidence="5">The sequence shown here is derived from an EMBL/GenBank/DDBJ whole genome shotgun (WGS) entry which is preliminary data.</text>
</comment>